<dbReference type="EMBL" id="FOHZ01000005">
    <property type="protein sequence ID" value="SET19639.1"/>
    <property type="molecule type" value="Genomic_DNA"/>
</dbReference>
<keyword evidence="1" id="KW-0812">Transmembrane</keyword>
<evidence type="ECO:0000313" key="2">
    <source>
        <dbReference type="EMBL" id="SET19639.1"/>
    </source>
</evidence>
<keyword evidence="1" id="KW-1133">Transmembrane helix</keyword>
<feature type="transmembrane region" description="Helical" evidence="1">
    <location>
        <begin position="57"/>
        <end position="79"/>
    </location>
</feature>
<dbReference type="AlphaFoldDB" id="A0A1I0CJ45"/>
<keyword evidence="3" id="KW-1185">Reference proteome</keyword>
<reference evidence="3" key="1">
    <citation type="submission" date="2016-10" db="EMBL/GenBank/DDBJ databases">
        <authorList>
            <person name="Varghese N."/>
            <person name="Submissions S."/>
        </authorList>
    </citation>
    <scope>NUCLEOTIDE SEQUENCE [LARGE SCALE GENOMIC DNA]</scope>
    <source>
        <strain evidence="3">CGMCC 1.6489</strain>
    </source>
</reference>
<feature type="transmembrane region" description="Helical" evidence="1">
    <location>
        <begin position="85"/>
        <end position="112"/>
    </location>
</feature>
<dbReference type="STRING" id="430453.SAMN04487962_105183"/>
<proteinExistence type="predicted"/>
<dbReference type="Proteomes" id="UP000198762">
    <property type="component" value="Unassembled WGS sequence"/>
</dbReference>
<dbReference type="OrthoDB" id="6367262at2"/>
<feature type="transmembrane region" description="Helical" evidence="1">
    <location>
        <begin position="20"/>
        <end position="41"/>
    </location>
</feature>
<organism evidence="2 3">
    <name type="scientific">Marinobacter segnicrescens</name>
    <dbReference type="NCBI Taxonomy" id="430453"/>
    <lineage>
        <taxon>Bacteria</taxon>
        <taxon>Pseudomonadati</taxon>
        <taxon>Pseudomonadota</taxon>
        <taxon>Gammaproteobacteria</taxon>
        <taxon>Pseudomonadales</taxon>
        <taxon>Marinobacteraceae</taxon>
        <taxon>Marinobacter</taxon>
    </lineage>
</organism>
<name>A0A1I0CJ45_9GAMM</name>
<sequence>MPYSGGQAKVSNGAVVPVIWYLLNLLALPVIGFAVLVWLYLRSADMPALRRAHVRAAFYMSILGALLIFSGVAGFWLAFGHTGNFWTGAIVWAIVLHTSFVLWGMIALAQAIGEKPPYFPKRLV</sequence>
<protein>
    <recommendedName>
        <fullName evidence="4">DUF4870 domain-containing protein</fullName>
    </recommendedName>
</protein>
<evidence type="ECO:0008006" key="4">
    <source>
        <dbReference type="Google" id="ProtNLM"/>
    </source>
</evidence>
<keyword evidence="1" id="KW-0472">Membrane</keyword>
<gene>
    <name evidence="2" type="ORF">SAMN04487962_105183</name>
</gene>
<accession>A0A1I0CJ45</accession>
<dbReference type="RefSeq" id="WP_091850120.1">
    <property type="nucleotide sequence ID" value="NZ_FOHZ01000005.1"/>
</dbReference>
<evidence type="ECO:0000256" key="1">
    <source>
        <dbReference type="SAM" id="Phobius"/>
    </source>
</evidence>
<evidence type="ECO:0000313" key="3">
    <source>
        <dbReference type="Proteomes" id="UP000198762"/>
    </source>
</evidence>